<proteinExistence type="predicted"/>
<gene>
    <name evidence="4" type="primary">srtB</name>
    <name evidence="4" type="ORF">H8S37_01585</name>
</gene>
<feature type="active site" description="Acyl-thioester intermediate" evidence="2">
    <location>
        <position position="227"/>
    </location>
</feature>
<dbReference type="SUPFAM" id="SSF63817">
    <property type="entry name" value="Sortase"/>
    <property type="match status" value="1"/>
</dbReference>
<keyword evidence="5" id="KW-1185">Reference proteome</keyword>
<evidence type="ECO:0000313" key="4">
    <source>
        <dbReference type="EMBL" id="MBC5687628.1"/>
    </source>
</evidence>
<dbReference type="RefSeq" id="WP_186874305.1">
    <property type="nucleotide sequence ID" value="NZ_JACOPF010000001.1"/>
</dbReference>
<dbReference type="GO" id="GO:0016787">
    <property type="term" value="F:hydrolase activity"/>
    <property type="evidence" value="ECO:0007669"/>
    <property type="project" value="UniProtKB-KW"/>
</dbReference>
<dbReference type="Gene3D" id="2.40.260.10">
    <property type="entry name" value="Sortase"/>
    <property type="match status" value="1"/>
</dbReference>
<organism evidence="4 5">
    <name type="scientific">Mediterraneibacter hominis</name>
    <dbReference type="NCBI Taxonomy" id="2763054"/>
    <lineage>
        <taxon>Bacteria</taxon>
        <taxon>Bacillati</taxon>
        <taxon>Bacillota</taxon>
        <taxon>Clostridia</taxon>
        <taxon>Lachnospirales</taxon>
        <taxon>Lachnospiraceae</taxon>
        <taxon>Mediterraneibacter</taxon>
    </lineage>
</organism>
<dbReference type="NCBIfam" id="TIGR03064">
    <property type="entry name" value="sortase_srtB"/>
    <property type="match status" value="1"/>
</dbReference>
<dbReference type="Proteomes" id="UP000652477">
    <property type="component" value="Unassembled WGS sequence"/>
</dbReference>
<sequence>MWFLKKVGRICNTLIDGIFGLCLCCLLLYGLYSLWDIYEVYQNAGLSKELAQYKPDRESPYEALQELMQINSDVCAWITVDDTGIDYPVVQGRDNTEYLNHDIYGEYLLSGSIFLDYRNDRNFTDSYSLLYGHHMNGGKMFGDLEKYKEEAFFSTHRSGMLYLPKQAYEIEIFAFIDTNAHDKLVFRPNQTTWENQGQLLDYIAEKALWRTEEYPQGGEKILGMSTCDSGNTDGRYVIFARIIDTVEGGKEDAVHQESGEISSPASDD</sequence>
<name>A0A923LF93_9FIRM</name>
<keyword evidence="3" id="KW-0472">Membrane</keyword>
<comment type="caution">
    <text evidence="4">The sequence shown here is derived from an EMBL/GenBank/DDBJ whole genome shotgun (WGS) entry which is preliminary data.</text>
</comment>
<dbReference type="AlphaFoldDB" id="A0A923LF93"/>
<feature type="active site" description="Proton donor/acceptor" evidence="2">
    <location>
        <position position="133"/>
    </location>
</feature>
<evidence type="ECO:0000313" key="5">
    <source>
        <dbReference type="Proteomes" id="UP000652477"/>
    </source>
</evidence>
<keyword evidence="3" id="KW-1133">Transmembrane helix</keyword>
<evidence type="ECO:0000256" key="1">
    <source>
        <dbReference type="ARBA" id="ARBA00022801"/>
    </source>
</evidence>
<dbReference type="CDD" id="cd05826">
    <property type="entry name" value="Sortase_B"/>
    <property type="match status" value="1"/>
</dbReference>
<dbReference type="Pfam" id="PF04203">
    <property type="entry name" value="Sortase"/>
    <property type="match status" value="1"/>
</dbReference>
<reference evidence="4" key="1">
    <citation type="submission" date="2020-08" db="EMBL/GenBank/DDBJ databases">
        <title>Genome public.</title>
        <authorList>
            <person name="Liu C."/>
            <person name="Sun Q."/>
        </authorList>
    </citation>
    <scope>NUCLEOTIDE SEQUENCE</scope>
    <source>
        <strain evidence="4">NSJ-55</strain>
    </source>
</reference>
<dbReference type="EMBL" id="JACOPF010000001">
    <property type="protein sequence ID" value="MBC5687628.1"/>
    <property type="molecule type" value="Genomic_DNA"/>
</dbReference>
<dbReference type="EC" id="3.4.22.71" evidence="4"/>
<dbReference type="InterPro" id="IPR009835">
    <property type="entry name" value="SrtB"/>
</dbReference>
<dbReference type="InterPro" id="IPR005754">
    <property type="entry name" value="Sortase"/>
</dbReference>
<keyword evidence="1 4" id="KW-0378">Hydrolase</keyword>
<accession>A0A923LF93</accession>
<feature type="transmembrane region" description="Helical" evidence="3">
    <location>
        <begin position="12"/>
        <end position="35"/>
    </location>
</feature>
<evidence type="ECO:0000256" key="3">
    <source>
        <dbReference type="SAM" id="Phobius"/>
    </source>
</evidence>
<evidence type="ECO:0000256" key="2">
    <source>
        <dbReference type="PIRSR" id="PIRSR605754-1"/>
    </source>
</evidence>
<dbReference type="InterPro" id="IPR023365">
    <property type="entry name" value="Sortase_dom-sf"/>
</dbReference>
<protein>
    <submittedName>
        <fullName evidence="4">Class B sortase</fullName>
        <ecNumber evidence="4">3.4.22.71</ecNumber>
    </submittedName>
</protein>
<keyword evidence="3" id="KW-0812">Transmembrane</keyword>